<accession>A0A239GFX9</accession>
<dbReference type="Proteomes" id="UP000198386">
    <property type="component" value="Unassembled WGS sequence"/>
</dbReference>
<sequence length="454" mass="49310">MRRRPLVITAAAILAASAATGALIATQDRPAPSAQTRPAPSAQTEPDPGGQPRLRAVDGGQEYYARFEPSLPSDPDFFPIGVYFESVLEPGDAELDKAAGLNLYVELTSNSRPEVIHAAGMHAIHSQVSIAGPETVGWLLSDETDMWAGAGDADWSGNHPGEGEVCLPQGARCGYTVLERLGEQLPNDQRLRYMNYGKGVLFWQTREEAARFVNQFQDVVSADAYWYTDANVCSPTEGGALLGAPSTLPDSECHRAANYGLTVDHVRSLVRPAGAKPVWAFVELGHPFSEDDWPTITPEQVRAAVWSSLIHGARGIVYFNHSFGGPCATQHVLREDCYADTRETVTRLNNQITRLAPVLNAPFVDDMTTADGSVDFMTKYADESVYVFAAATDQSGGEATFSVRCFDDTQVTVVDESRSLDMVDGRFTDDFVNGEAVHLYRLEGQPSCPLSAQQ</sequence>
<feature type="compositionally biased region" description="Polar residues" evidence="1">
    <location>
        <begin position="33"/>
        <end position="44"/>
    </location>
</feature>
<organism evidence="3 4">
    <name type="scientific">Geodermatophilus saharensis</name>
    <dbReference type="NCBI Taxonomy" id="1137994"/>
    <lineage>
        <taxon>Bacteria</taxon>
        <taxon>Bacillati</taxon>
        <taxon>Actinomycetota</taxon>
        <taxon>Actinomycetes</taxon>
        <taxon>Geodermatophilales</taxon>
        <taxon>Geodermatophilaceae</taxon>
        <taxon>Geodermatophilus</taxon>
    </lineage>
</organism>
<evidence type="ECO:0008006" key="5">
    <source>
        <dbReference type="Google" id="ProtNLM"/>
    </source>
</evidence>
<name>A0A239GFX9_9ACTN</name>
<proteinExistence type="predicted"/>
<feature type="region of interest" description="Disordered" evidence="1">
    <location>
        <begin position="28"/>
        <end position="52"/>
    </location>
</feature>
<dbReference type="Gene3D" id="3.20.20.80">
    <property type="entry name" value="Glycosidases"/>
    <property type="match status" value="1"/>
</dbReference>
<evidence type="ECO:0000313" key="3">
    <source>
        <dbReference type="EMBL" id="SNS67373.1"/>
    </source>
</evidence>
<feature type="signal peptide" evidence="2">
    <location>
        <begin position="1"/>
        <end position="21"/>
    </location>
</feature>
<evidence type="ECO:0000313" key="4">
    <source>
        <dbReference type="Proteomes" id="UP000198386"/>
    </source>
</evidence>
<protein>
    <recommendedName>
        <fullName evidence="5">Glycosyl hydrolase catalytic core</fullName>
    </recommendedName>
</protein>
<dbReference type="EMBL" id="FZOH01000007">
    <property type="protein sequence ID" value="SNS67373.1"/>
    <property type="molecule type" value="Genomic_DNA"/>
</dbReference>
<feature type="chain" id="PRO_5038851084" description="Glycosyl hydrolase catalytic core" evidence="2">
    <location>
        <begin position="22"/>
        <end position="454"/>
    </location>
</feature>
<evidence type="ECO:0000256" key="2">
    <source>
        <dbReference type="SAM" id="SignalP"/>
    </source>
</evidence>
<evidence type="ECO:0000256" key="1">
    <source>
        <dbReference type="SAM" id="MobiDB-lite"/>
    </source>
</evidence>
<gene>
    <name evidence="3" type="ORF">SAMN04488107_3360</name>
</gene>
<dbReference type="AlphaFoldDB" id="A0A239GFX9"/>
<keyword evidence="4" id="KW-1185">Reference proteome</keyword>
<keyword evidence="2" id="KW-0732">Signal</keyword>
<reference evidence="4" key="1">
    <citation type="submission" date="2017-06" db="EMBL/GenBank/DDBJ databases">
        <authorList>
            <person name="Varghese N."/>
            <person name="Submissions S."/>
        </authorList>
    </citation>
    <scope>NUCLEOTIDE SEQUENCE [LARGE SCALE GENOMIC DNA]</scope>
    <source>
        <strain evidence="4">DSM 45423</strain>
    </source>
</reference>